<evidence type="ECO:0000313" key="4">
    <source>
        <dbReference type="Proteomes" id="UP001156441"/>
    </source>
</evidence>
<reference evidence="3 4" key="1">
    <citation type="submission" date="2021-02" db="EMBL/GenBank/DDBJ databases">
        <title>Actinophytocola xerophila sp. nov., isolated from soil of cotton cropping field.</title>
        <authorList>
            <person name="Huang R."/>
            <person name="Chen X."/>
            <person name="Ge X."/>
            <person name="Liu W."/>
        </authorList>
    </citation>
    <scope>NUCLEOTIDE SEQUENCE [LARGE SCALE GENOMIC DNA]</scope>
    <source>
        <strain evidence="3 4">S1-96</strain>
    </source>
</reference>
<dbReference type="InterPro" id="IPR036111">
    <property type="entry name" value="Mal/L-sulfo/L-lacto_DH-like_sf"/>
</dbReference>
<keyword evidence="2" id="KW-0560">Oxidoreductase</keyword>
<dbReference type="InterPro" id="IPR043144">
    <property type="entry name" value="Mal/L-sulf/L-lact_DH-like_ah"/>
</dbReference>
<dbReference type="Gene3D" id="1.10.1530.10">
    <property type="match status" value="1"/>
</dbReference>
<dbReference type="Proteomes" id="UP001156441">
    <property type="component" value="Unassembled WGS sequence"/>
</dbReference>
<keyword evidence="4" id="KW-1185">Reference proteome</keyword>
<dbReference type="PANTHER" id="PTHR11091:SF0">
    <property type="entry name" value="MALATE DEHYDROGENASE"/>
    <property type="match status" value="1"/>
</dbReference>
<dbReference type="InterPro" id="IPR003767">
    <property type="entry name" value="Malate/L-lactate_DH-like"/>
</dbReference>
<proteinExistence type="inferred from homology"/>
<dbReference type="SUPFAM" id="SSF89733">
    <property type="entry name" value="L-sulfolactate dehydrogenase-like"/>
    <property type="match status" value="1"/>
</dbReference>
<dbReference type="PANTHER" id="PTHR11091">
    <property type="entry name" value="OXIDOREDUCTASE-RELATED"/>
    <property type="match status" value="1"/>
</dbReference>
<dbReference type="Pfam" id="PF02615">
    <property type="entry name" value="Ldh_2"/>
    <property type="match status" value="1"/>
</dbReference>
<accession>A0ABT2JCF3</accession>
<protein>
    <submittedName>
        <fullName evidence="3">Ldh family oxidoreductase</fullName>
    </submittedName>
</protein>
<name>A0ABT2JCF3_9PSEU</name>
<dbReference type="RefSeq" id="WP_260193147.1">
    <property type="nucleotide sequence ID" value="NZ_JAFFZE010000015.1"/>
</dbReference>
<comment type="caution">
    <text evidence="3">The sequence shown here is derived from an EMBL/GenBank/DDBJ whole genome shotgun (WGS) entry which is preliminary data.</text>
</comment>
<evidence type="ECO:0000256" key="2">
    <source>
        <dbReference type="ARBA" id="ARBA00023002"/>
    </source>
</evidence>
<dbReference type="EMBL" id="JAFFZE010000015">
    <property type="protein sequence ID" value="MCT2585542.1"/>
    <property type="molecule type" value="Genomic_DNA"/>
</dbReference>
<dbReference type="InterPro" id="IPR043143">
    <property type="entry name" value="Mal/L-sulf/L-lact_DH-like_NADP"/>
</dbReference>
<evidence type="ECO:0000256" key="1">
    <source>
        <dbReference type="ARBA" id="ARBA00006056"/>
    </source>
</evidence>
<gene>
    <name evidence="3" type="ORF">JT362_20685</name>
</gene>
<organism evidence="3 4">
    <name type="scientific">Actinophytocola gossypii</name>
    <dbReference type="NCBI Taxonomy" id="2812003"/>
    <lineage>
        <taxon>Bacteria</taxon>
        <taxon>Bacillati</taxon>
        <taxon>Actinomycetota</taxon>
        <taxon>Actinomycetes</taxon>
        <taxon>Pseudonocardiales</taxon>
        <taxon>Pseudonocardiaceae</taxon>
    </lineage>
</organism>
<sequence>MSLTLHDTRVRVPYEELRSFTAEVFRERGVPAERAATAADALLYGDLHGLGSHGLANLCRLYLPLLDSGRCDPAAEPLAVRDTGPAVLLDARQALGLWAATEAVHVAADRAHAHGIGLVSVRGGTHFGCAGHHAGVAADRGMIGVVASNCGDQRIARPPGGAVAMLGTNPLSVAAPALPGRPFVLDMSTTVVPTGRVRAAARAGEPVPEGWLAGEDGEPVTDPAAFDRGEAHLRWLGGSPETGAYKGFGLAVAVELLAAALPGAALGPSPAALTGDGRPHGTDDDIGYLVLAIAPGTVRPDGGFAADAWSLFGTLLDCPTTPGSGPVRYPGWLEAERAERHRETGVPLAPDVYRDLVAAGFSR</sequence>
<evidence type="ECO:0000313" key="3">
    <source>
        <dbReference type="EMBL" id="MCT2585542.1"/>
    </source>
</evidence>
<comment type="similarity">
    <text evidence="1">Belongs to the LDH2/MDH2 oxidoreductase family.</text>
</comment>
<dbReference type="Gene3D" id="3.30.1370.60">
    <property type="entry name" value="Hypothetical oxidoreductase yiak, domain 2"/>
    <property type="match status" value="1"/>
</dbReference>